<comment type="caution">
    <text evidence="1">The sequence shown here is derived from an EMBL/GenBank/DDBJ whole genome shotgun (WGS) entry which is preliminary data.</text>
</comment>
<protein>
    <submittedName>
        <fullName evidence="1">Uncharacterized protein</fullName>
    </submittedName>
</protein>
<evidence type="ECO:0000313" key="1">
    <source>
        <dbReference type="EMBL" id="KAI8425855.1"/>
    </source>
</evidence>
<gene>
    <name evidence="1" type="ORF">MSG28_011619</name>
</gene>
<organism evidence="1 2">
    <name type="scientific">Choristoneura fumiferana</name>
    <name type="common">Spruce budworm moth</name>
    <name type="synonym">Archips fumiferana</name>
    <dbReference type="NCBI Taxonomy" id="7141"/>
    <lineage>
        <taxon>Eukaryota</taxon>
        <taxon>Metazoa</taxon>
        <taxon>Ecdysozoa</taxon>
        <taxon>Arthropoda</taxon>
        <taxon>Hexapoda</taxon>
        <taxon>Insecta</taxon>
        <taxon>Pterygota</taxon>
        <taxon>Neoptera</taxon>
        <taxon>Endopterygota</taxon>
        <taxon>Lepidoptera</taxon>
        <taxon>Glossata</taxon>
        <taxon>Ditrysia</taxon>
        <taxon>Tortricoidea</taxon>
        <taxon>Tortricidae</taxon>
        <taxon>Tortricinae</taxon>
        <taxon>Choristoneura</taxon>
    </lineage>
</organism>
<sequence length="74" mass="7776">MAKSLEELNTMLSDLSGRATSLEEQITVGGEKSSSGDHEAEDEALAVLPPGGLTTPRGDVALAARQWRRLSPLG</sequence>
<accession>A0ACC0JNZ4</accession>
<dbReference type="Proteomes" id="UP001064048">
    <property type="component" value="Chromosome 19"/>
</dbReference>
<name>A0ACC0JNZ4_CHOFU</name>
<proteinExistence type="predicted"/>
<keyword evidence="2" id="KW-1185">Reference proteome</keyword>
<dbReference type="EMBL" id="CM046119">
    <property type="protein sequence ID" value="KAI8425855.1"/>
    <property type="molecule type" value="Genomic_DNA"/>
</dbReference>
<evidence type="ECO:0000313" key="2">
    <source>
        <dbReference type="Proteomes" id="UP001064048"/>
    </source>
</evidence>
<reference evidence="1 2" key="1">
    <citation type="journal article" date="2022" name="Genome Biol. Evol.">
        <title>The Spruce Budworm Genome: Reconstructing the Evolutionary History of Antifreeze Proteins.</title>
        <authorList>
            <person name="Beliveau C."/>
            <person name="Gagne P."/>
            <person name="Picq S."/>
            <person name="Vernygora O."/>
            <person name="Keeling C.I."/>
            <person name="Pinkney K."/>
            <person name="Doucet D."/>
            <person name="Wen F."/>
            <person name="Johnston J.S."/>
            <person name="Maaroufi H."/>
            <person name="Boyle B."/>
            <person name="Laroche J."/>
            <person name="Dewar K."/>
            <person name="Juretic N."/>
            <person name="Blackburn G."/>
            <person name="Nisole A."/>
            <person name="Brunet B."/>
            <person name="Brandao M."/>
            <person name="Lumley L."/>
            <person name="Duan J."/>
            <person name="Quan G."/>
            <person name="Lucarotti C.J."/>
            <person name="Roe A.D."/>
            <person name="Sperling F.A.H."/>
            <person name="Levesque R.C."/>
            <person name="Cusson M."/>
        </authorList>
    </citation>
    <scope>NUCLEOTIDE SEQUENCE [LARGE SCALE GENOMIC DNA]</scope>
    <source>
        <strain evidence="1">Glfc:IPQL:Cfum</strain>
    </source>
</reference>